<feature type="region of interest" description="Disordered" evidence="7">
    <location>
        <begin position="82"/>
        <end position="102"/>
    </location>
</feature>
<feature type="compositionally biased region" description="Polar residues" evidence="7">
    <location>
        <begin position="1754"/>
        <end position="1767"/>
    </location>
</feature>
<proteinExistence type="predicted"/>
<evidence type="ECO:0000256" key="4">
    <source>
        <dbReference type="ARBA" id="ARBA00022737"/>
    </source>
</evidence>
<feature type="compositionally biased region" description="Basic and acidic residues" evidence="7">
    <location>
        <begin position="83"/>
        <end position="102"/>
    </location>
</feature>
<dbReference type="PROSITE" id="PS51491">
    <property type="entry name" value="TAU_MAP_2"/>
    <property type="match status" value="3"/>
</dbReference>
<comment type="subcellular location">
    <subcellularLocation>
        <location evidence="1 6">Cytoplasm</location>
        <location evidence="1 6">Cytoskeleton</location>
    </subcellularLocation>
</comment>
<dbReference type="GO" id="GO:0008017">
    <property type="term" value="F:microtubule binding"/>
    <property type="evidence" value="ECO:0007669"/>
    <property type="project" value="InterPro"/>
</dbReference>
<keyword evidence="2 6" id="KW-0963">Cytoplasm</keyword>
<comment type="caution">
    <text evidence="8">The sequence shown here is derived from an EMBL/GenBank/DDBJ whole genome shotgun (WGS) entry which is preliminary data.</text>
</comment>
<evidence type="ECO:0000256" key="2">
    <source>
        <dbReference type="ARBA" id="ARBA00022490"/>
    </source>
</evidence>
<feature type="compositionally biased region" description="Basic and acidic residues" evidence="7">
    <location>
        <begin position="1134"/>
        <end position="1148"/>
    </location>
</feature>
<evidence type="ECO:0000256" key="7">
    <source>
        <dbReference type="SAM" id="MobiDB-lite"/>
    </source>
</evidence>
<dbReference type="GO" id="GO:0000226">
    <property type="term" value="P:microtubule cytoskeleton organization"/>
    <property type="evidence" value="ECO:0007669"/>
    <property type="project" value="TreeGrafter"/>
</dbReference>
<dbReference type="PROSITE" id="PS00229">
    <property type="entry name" value="TAU_MAP_1"/>
    <property type="match status" value="1"/>
</dbReference>
<feature type="compositionally biased region" description="Acidic residues" evidence="7">
    <location>
        <begin position="335"/>
        <end position="346"/>
    </location>
</feature>
<feature type="compositionally biased region" description="Basic and acidic residues" evidence="7">
    <location>
        <begin position="953"/>
        <end position="968"/>
    </location>
</feature>
<feature type="compositionally biased region" description="Basic and acidic residues" evidence="7">
    <location>
        <begin position="854"/>
        <end position="879"/>
    </location>
</feature>
<feature type="compositionally biased region" description="Basic and acidic residues" evidence="7">
    <location>
        <begin position="1018"/>
        <end position="1035"/>
    </location>
</feature>
<accession>A0A8T0FLS7</accession>
<feature type="compositionally biased region" description="Basic residues" evidence="7">
    <location>
        <begin position="1462"/>
        <end position="1473"/>
    </location>
</feature>
<feature type="compositionally biased region" description="Acidic residues" evidence="7">
    <location>
        <begin position="232"/>
        <end position="249"/>
    </location>
</feature>
<feature type="compositionally biased region" description="Basic and acidic residues" evidence="7">
    <location>
        <begin position="1655"/>
        <end position="1666"/>
    </location>
</feature>
<keyword evidence="4" id="KW-0677">Repeat</keyword>
<sequence>MDDDLPSNLKREARFFDKPSISQGGDVSLMETSSMFSDSEIQRSTERLASPENLSNLAGEFSSGSVPLSSDKLLTNVHPSLSTHDHIFSNSKEVTDSRSSSEREIAYSPELEIYLPKDECGNPINVKHESLDNRPLNTFSEQSHILYDSINQNKEISHHYRDVDDPIDSRSDEFTMRNIQANESSSTMLGTINGNFISNMKNIEIQMSPVKTRIAATLGEDSVTHVDQSMEVELEGGDSDPNDPEEPADGNDNNLPVAGAISNEGSDNQNETATVSADANGSLTQSEGGDIFVEEKENETDEKEDKCESGAIGTEKEEKKIEDTTCVSGITTSGDQEDADIDEGVDVNEGVTAEFSEEAEASEVKSPETAEEGLEDDGDNLIEECSDAADAGEDKTSDKEDADGLEVEENGKIRDPSENLKNEAEGIGSTTDETNNGEIIDQECETLDSKQPKELEEEKFDEIVAHEIEAIDKIETLSESREDVEEGILKEETSDNEKGKEEQINEQTKVDETDIHEDTESLNDGEVIEATDKEKEFSTDIEREVKYHENTQEIESIPKGQKDSDQDSVNMDNLPESKVDSDEQDVENVGNETDNEICENDELISHESFEEGADKTDENNLMIDEGDKEKDEKEDNQDSNAPECEETVVCNDEAETELENSAGEAAAAEITLQETTIKQENDYSIDEHKDDGNVLEEQKINIEEDDTKIKDTETEDTGIEDRITEEKVDSKDAFEEAEDFESKAGEAEECIKDRVLEVEQEVTIEAEDSFKDTIDKVEEDSESKIDEAEKCPEDKGLEAIDDSKDTIDEAVEDTELKIDETEVSLEDKVIEAEEEKIIEEDDSKDATDEAEEGSEFKIVETEECLEDKVNETEEKRIIEIEEGSEDKTEEAEESNEPKTEKVEEYSEDKVNEVKEEGTTDVEDGSKDATDEAEESSEPQMGEEEECLEGKAYQTEEERIIKNEIGSKEETDETEESVEPRIDETEECLEDKVNESEEEKISEVADISKDALDETEEGSETKIDEIEECHEHKVNDAEENIITETENECKDASEEAEESTEDKTNQALDTSEDKDHEAEDKKVLCDDMVESKNNGDQDIQSTESDLQAESENPLETPLEEDDRTETGENAVETIDETKDEIVTDDRTETGENAVETIDETNDEIVTGEDDRTETGENAVETIDETKDENVTGEDLSESKLEENKEYEKPVDDSAASDEQIDRNIEQTDLAHQTTDVQKDFEDEALIEKDDIENKCDEAQKDESENQKSIENVEEKESIEQLSDSENAENAAQDMEDAIKEEVIEPEIQASKAVESSALPGKQGELILEKEIPSDKVCTSDANKVISPRKGIKVEEDEIETAISSVQFDDEMNEGNEAAEPIFPVKEIEENQTLCIVKDKDFEPTAELVSPNDLEIVHEQTSQDVVQDRESQEKSLNLPSPSKQTGGEEKVISEGAQTPSSISPKKRKKKRKTARSRSASQKGAASATKKTQDSKPSSLKTEKAPSRSTSSTASRNVSAAEKKIPPIKAPVGNAPPPNVKNVKSKIGSLDNVTHRPKGGDKKVESVKLEWNAKPKVGSLDYATHKPGGGDKKIITQKVDFKNVSSKVGSKDNLKHKPGGGTVKVTTEKLDFKAKAAPKIGSLDNTKHKPGGGNVVIKNEKLHFKEKAAPKIISRSGSERGSSHGGSEIGSPIPPSSPAPPENMPPLNEDENSSVQEDEKPPTATSPCNGEASSPDKSQPQDASPAISPQEDKGSEQDISPAQEKPTTNGDNEEHC</sequence>
<feature type="region of interest" description="Disordered" evidence="7">
    <location>
        <begin position="678"/>
        <end position="697"/>
    </location>
</feature>
<feature type="compositionally biased region" description="Basic and acidic residues" evidence="7">
    <location>
        <begin position="409"/>
        <end position="424"/>
    </location>
</feature>
<feature type="region of interest" description="Disordered" evidence="7">
    <location>
        <begin position="1406"/>
        <end position="1563"/>
    </location>
</feature>
<feature type="compositionally biased region" description="Acidic residues" evidence="7">
    <location>
        <begin position="520"/>
        <end position="529"/>
    </location>
</feature>
<feature type="compositionally biased region" description="Acidic residues" evidence="7">
    <location>
        <begin position="832"/>
        <end position="853"/>
    </location>
</feature>
<evidence type="ECO:0000313" key="9">
    <source>
        <dbReference type="Proteomes" id="UP000807504"/>
    </source>
</evidence>
<feature type="compositionally biased region" description="Acidic residues" evidence="7">
    <location>
        <begin position="369"/>
        <end position="391"/>
    </location>
</feature>
<evidence type="ECO:0000256" key="5">
    <source>
        <dbReference type="ARBA" id="ARBA00023212"/>
    </source>
</evidence>
<keyword evidence="3" id="KW-0597">Phosphoprotein</keyword>
<feature type="region of interest" description="Disordered" evidence="7">
    <location>
        <begin position="825"/>
        <end position="1220"/>
    </location>
</feature>
<evidence type="ECO:0000256" key="3">
    <source>
        <dbReference type="ARBA" id="ARBA00022553"/>
    </source>
</evidence>
<feature type="compositionally biased region" description="Basic and acidic residues" evidence="7">
    <location>
        <begin position="895"/>
        <end position="929"/>
    </location>
</feature>
<organism evidence="8 9">
    <name type="scientific">Argiope bruennichi</name>
    <name type="common">Wasp spider</name>
    <name type="synonym">Aranea bruennichi</name>
    <dbReference type="NCBI Taxonomy" id="94029"/>
    <lineage>
        <taxon>Eukaryota</taxon>
        <taxon>Metazoa</taxon>
        <taxon>Ecdysozoa</taxon>
        <taxon>Arthropoda</taxon>
        <taxon>Chelicerata</taxon>
        <taxon>Arachnida</taxon>
        <taxon>Araneae</taxon>
        <taxon>Araneomorphae</taxon>
        <taxon>Entelegynae</taxon>
        <taxon>Araneoidea</taxon>
        <taxon>Araneidae</taxon>
        <taxon>Argiope</taxon>
    </lineage>
</organism>
<gene>
    <name evidence="8" type="ORF">HNY73_006093</name>
</gene>
<dbReference type="PANTHER" id="PTHR11501">
    <property type="entry name" value="MICROTUBULE-ASSOCIATED PROTEIN"/>
    <property type="match status" value="1"/>
</dbReference>
<feature type="compositionally biased region" description="Basic and acidic residues" evidence="7">
    <location>
        <begin position="303"/>
        <end position="323"/>
    </location>
</feature>
<dbReference type="Proteomes" id="UP000807504">
    <property type="component" value="Unassembled WGS sequence"/>
</dbReference>
<feature type="region of interest" description="Disordered" evidence="7">
    <location>
        <begin position="476"/>
        <end position="648"/>
    </location>
</feature>
<reference evidence="8" key="1">
    <citation type="journal article" date="2020" name="bioRxiv">
        <title>Chromosome-level reference genome of the European wasp spider Argiope bruennichi: a resource for studies on range expansion and evolutionary adaptation.</title>
        <authorList>
            <person name="Sheffer M.M."/>
            <person name="Hoppe A."/>
            <person name="Krehenwinkel H."/>
            <person name="Uhl G."/>
            <person name="Kuss A.W."/>
            <person name="Jensen L."/>
            <person name="Jensen C."/>
            <person name="Gillespie R.G."/>
            <person name="Hoff K.J."/>
            <person name="Prost S."/>
        </authorList>
    </citation>
    <scope>NUCLEOTIDE SEQUENCE</scope>
</reference>
<dbReference type="GO" id="GO:0005874">
    <property type="term" value="C:microtubule"/>
    <property type="evidence" value="ECO:0007669"/>
    <property type="project" value="UniProtKB-KW"/>
</dbReference>
<feature type="compositionally biased region" description="Basic and acidic residues" evidence="7">
    <location>
        <begin position="1195"/>
        <end position="1210"/>
    </location>
</feature>
<evidence type="ECO:0000313" key="8">
    <source>
        <dbReference type="EMBL" id="KAF8791178.1"/>
    </source>
</evidence>
<feature type="compositionally biased region" description="Polar residues" evidence="7">
    <location>
        <begin position="428"/>
        <end position="437"/>
    </location>
</feature>
<keyword evidence="9" id="KW-1185">Reference proteome</keyword>
<dbReference type="GO" id="GO:0031175">
    <property type="term" value="P:neuron projection development"/>
    <property type="evidence" value="ECO:0007669"/>
    <property type="project" value="TreeGrafter"/>
</dbReference>
<dbReference type="GO" id="GO:0043005">
    <property type="term" value="C:neuron projection"/>
    <property type="evidence" value="ECO:0007669"/>
    <property type="project" value="TreeGrafter"/>
</dbReference>
<feature type="compositionally biased region" description="Polar residues" evidence="7">
    <location>
        <begin position="1432"/>
        <end position="1443"/>
    </location>
</feature>
<dbReference type="PANTHER" id="PTHR11501:SF18">
    <property type="entry name" value="MICROTUBULE-ASSOCIATED PROTEIN"/>
    <property type="match status" value="1"/>
</dbReference>
<feature type="region of interest" description="Disordered" evidence="7">
    <location>
        <begin position="232"/>
        <end position="456"/>
    </location>
</feature>
<feature type="compositionally biased region" description="Polar residues" evidence="7">
    <location>
        <begin position="263"/>
        <end position="287"/>
    </location>
</feature>
<feature type="region of interest" description="Disordered" evidence="7">
    <location>
        <begin position="777"/>
        <end position="805"/>
    </location>
</feature>
<evidence type="ECO:0000256" key="6">
    <source>
        <dbReference type="RuleBase" id="RU000686"/>
    </source>
</evidence>
<feature type="compositionally biased region" description="Acidic residues" evidence="7">
    <location>
        <begin position="880"/>
        <end position="894"/>
    </location>
</feature>
<feature type="compositionally biased region" description="Basic and acidic residues" evidence="7">
    <location>
        <begin position="989"/>
        <end position="1011"/>
    </location>
</feature>
<feature type="region of interest" description="Disordered" evidence="7">
    <location>
        <begin position="1634"/>
        <end position="1773"/>
    </location>
</feature>
<feature type="compositionally biased region" description="Acidic residues" evidence="7">
    <location>
        <begin position="593"/>
        <end position="602"/>
    </location>
</feature>
<dbReference type="InterPro" id="IPR027324">
    <property type="entry name" value="MAP2/MAP4/Tau"/>
</dbReference>
<dbReference type="EMBL" id="JABXBU010000011">
    <property type="protein sequence ID" value="KAF8791178.1"/>
    <property type="molecule type" value="Genomic_DNA"/>
</dbReference>
<feature type="compositionally biased region" description="Basic and acidic residues" evidence="7">
    <location>
        <begin position="603"/>
        <end position="618"/>
    </location>
</feature>
<feature type="compositionally biased region" description="Polar residues" evidence="7">
    <location>
        <begin position="1095"/>
        <end position="1109"/>
    </location>
</feature>
<feature type="compositionally biased region" description="Polar residues" evidence="7">
    <location>
        <begin position="325"/>
        <end position="334"/>
    </location>
</feature>
<feature type="compositionally biased region" description="Basic and acidic residues" evidence="7">
    <location>
        <begin position="447"/>
        <end position="456"/>
    </location>
</feature>
<feature type="region of interest" description="Disordered" evidence="7">
    <location>
        <begin position="1243"/>
        <end position="1292"/>
    </location>
</feature>
<feature type="compositionally biased region" description="Acidic residues" evidence="7">
    <location>
        <begin position="930"/>
        <end position="946"/>
    </location>
</feature>
<keyword evidence="6" id="KW-0493">Microtubule</keyword>
<feature type="compositionally biased region" description="Acidic residues" evidence="7">
    <location>
        <begin position="1155"/>
        <end position="1166"/>
    </location>
</feature>
<feature type="compositionally biased region" description="Pro residues" evidence="7">
    <location>
        <begin position="1689"/>
        <end position="1701"/>
    </location>
</feature>
<feature type="compositionally biased region" description="Basic and acidic residues" evidence="7">
    <location>
        <begin position="476"/>
        <end position="519"/>
    </location>
</feature>
<name>A0A8T0FLS7_ARGBR</name>
<reference evidence="8" key="2">
    <citation type="submission" date="2020-06" db="EMBL/GenBank/DDBJ databases">
        <authorList>
            <person name="Sheffer M."/>
        </authorList>
    </citation>
    <scope>NUCLEOTIDE SEQUENCE</scope>
</reference>
<dbReference type="InterPro" id="IPR001084">
    <property type="entry name" value="MAP_tubulin-bd_rpt"/>
</dbReference>
<feature type="compositionally biased region" description="Basic and acidic residues" evidence="7">
    <location>
        <begin position="1244"/>
        <end position="1277"/>
    </location>
</feature>
<dbReference type="Pfam" id="PF00418">
    <property type="entry name" value="Tubulin-binding"/>
    <property type="match status" value="4"/>
</dbReference>
<protein>
    <recommendedName>
        <fullName evidence="6">Microtubule-associated protein</fullName>
    </recommendedName>
</protein>
<feature type="compositionally biased region" description="Basic and acidic residues" evidence="7">
    <location>
        <begin position="530"/>
        <end position="551"/>
    </location>
</feature>
<feature type="compositionally biased region" description="Polar residues" evidence="7">
    <location>
        <begin position="1278"/>
        <end position="1288"/>
    </location>
</feature>
<keyword evidence="5 6" id="KW-0206">Cytoskeleton</keyword>
<feature type="compositionally biased region" description="Low complexity" evidence="7">
    <location>
        <begin position="1504"/>
        <end position="1517"/>
    </location>
</feature>
<feature type="compositionally biased region" description="Basic and acidic residues" evidence="7">
    <location>
        <begin position="1070"/>
        <end position="1094"/>
    </location>
</feature>
<evidence type="ECO:0000256" key="1">
    <source>
        <dbReference type="ARBA" id="ARBA00004245"/>
    </source>
</evidence>
<feature type="compositionally biased region" description="Polar residues" evidence="7">
    <location>
        <begin position="1720"/>
        <end position="1739"/>
    </location>
</feature>